<evidence type="ECO:0000313" key="6">
    <source>
        <dbReference type="Proteomes" id="UP000825009"/>
    </source>
</evidence>
<dbReference type="Pfam" id="PF00126">
    <property type="entry name" value="HTH_1"/>
    <property type="match status" value="1"/>
</dbReference>
<accession>A0A8F6TYA3</accession>
<dbReference type="GO" id="GO:0003677">
    <property type="term" value="F:DNA binding"/>
    <property type="evidence" value="ECO:0007669"/>
    <property type="project" value="UniProtKB-KW"/>
</dbReference>
<dbReference type="PANTHER" id="PTHR30579:SF2">
    <property type="entry name" value="HTH-TYPE TRANSCRIPTIONAL REGULATOR ARGP"/>
    <property type="match status" value="1"/>
</dbReference>
<dbReference type="InterPro" id="IPR017685">
    <property type="entry name" value="ArgP"/>
</dbReference>
<sequence>MFEHPQLEALYAVVRLGSFDSAAAQLAVTPSAISQRIKQLEDRLGMILVERGQPCRATPAAEKLLRHRDQMHLLETTLARDLGRDSDTRAPVRIATNADSLAAWLLPVLAPLDGFFYDLVLDDQDHSDVWLKRGQVSAAISSRPQALQGCDCYPLGSLHYIACASPAFVDRYFPDGVSAEAISQAPVLTFDTKDKLQRDWVTRKLGVTVPMPTHYMANTQAFVEAAQLGIGWGLNPTPLVREALADGSLVDLDPTLTFATPLFWHVNRLTAPALAPLTRAMRAVRLDDL</sequence>
<dbReference type="RefSeq" id="WP_219004330.1">
    <property type="nucleotide sequence ID" value="NZ_CP079194.1"/>
</dbReference>
<dbReference type="AlphaFoldDB" id="A0A8F6TYA3"/>
<keyword evidence="6" id="KW-1185">Reference proteome</keyword>
<feature type="domain" description="HTH lysR-type" evidence="4">
    <location>
        <begin position="6"/>
        <end position="58"/>
    </location>
</feature>
<evidence type="ECO:0000313" key="5">
    <source>
        <dbReference type="EMBL" id="QXT40895.1"/>
    </source>
</evidence>
<dbReference type="EMBL" id="CP079194">
    <property type="protein sequence ID" value="QXT40895.1"/>
    <property type="molecule type" value="Genomic_DNA"/>
</dbReference>
<dbReference type="PROSITE" id="PS50931">
    <property type="entry name" value="HTH_LYSR"/>
    <property type="match status" value="1"/>
</dbReference>
<evidence type="ECO:0000256" key="1">
    <source>
        <dbReference type="ARBA" id="ARBA00023015"/>
    </source>
</evidence>
<dbReference type="InterPro" id="IPR005119">
    <property type="entry name" value="LysR_subst-bd"/>
</dbReference>
<keyword evidence="2" id="KW-0238">DNA-binding</keyword>
<keyword evidence="3" id="KW-0804">Transcription</keyword>
<keyword evidence="1" id="KW-0805">Transcription regulation</keyword>
<dbReference type="Proteomes" id="UP000825009">
    <property type="component" value="Chromosome"/>
</dbReference>
<organism evidence="5 6">
    <name type="scientific">Gymnodinialimonas ceratoperidinii</name>
    <dbReference type="NCBI Taxonomy" id="2856823"/>
    <lineage>
        <taxon>Bacteria</taxon>
        <taxon>Pseudomonadati</taxon>
        <taxon>Pseudomonadota</taxon>
        <taxon>Alphaproteobacteria</taxon>
        <taxon>Rhodobacterales</taxon>
        <taxon>Paracoccaceae</taxon>
        <taxon>Gymnodinialimonas</taxon>
    </lineage>
</organism>
<dbReference type="NCBIfam" id="TIGR03298">
    <property type="entry name" value="argP"/>
    <property type="match status" value="1"/>
</dbReference>
<gene>
    <name evidence="5" type="ORF">KYE46_06625</name>
</gene>
<dbReference type="InterPro" id="IPR050176">
    <property type="entry name" value="LTTR"/>
</dbReference>
<evidence type="ECO:0000256" key="3">
    <source>
        <dbReference type="ARBA" id="ARBA00023163"/>
    </source>
</evidence>
<protein>
    <submittedName>
        <fullName evidence="5">LysR family transcriptional regulator ArgP</fullName>
    </submittedName>
</protein>
<reference evidence="5 6" key="1">
    <citation type="submission" date="2021-07" db="EMBL/GenBank/DDBJ databases">
        <title>A novel Jannaschia species isolated from marine dinoflagellate Ceratoperidinium margalefii.</title>
        <authorList>
            <person name="Jiang Y."/>
            <person name="Li Z."/>
        </authorList>
    </citation>
    <scope>NUCLEOTIDE SEQUENCE [LARGE SCALE GENOMIC DNA]</scope>
    <source>
        <strain evidence="5 6">J12C1-MA-4</strain>
    </source>
</reference>
<dbReference type="PANTHER" id="PTHR30579">
    <property type="entry name" value="TRANSCRIPTIONAL REGULATOR"/>
    <property type="match status" value="1"/>
</dbReference>
<dbReference type="Pfam" id="PF03466">
    <property type="entry name" value="LysR_substrate"/>
    <property type="match status" value="1"/>
</dbReference>
<name>A0A8F6TYA3_9RHOB</name>
<evidence type="ECO:0000259" key="4">
    <source>
        <dbReference type="PROSITE" id="PS50931"/>
    </source>
</evidence>
<dbReference type="KEGG" id="gce:KYE46_06625"/>
<dbReference type="NCBIfam" id="NF002964">
    <property type="entry name" value="PRK03635.1"/>
    <property type="match status" value="1"/>
</dbReference>
<evidence type="ECO:0000256" key="2">
    <source>
        <dbReference type="ARBA" id="ARBA00023125"/>
    </source>
</evidence>
<proteinExistence type="predicted"/>
<dbReference type="GO" id="GO:0003700">
    <property type="term" value="F:DNA-binding transcription factor activity"/>
    <property type="evidence" value="ECO:0007669"/>
    <property type="project" value="InterPro"/>
</dbReference>
<dbReference type="InterPro" id="IPR000847">
    <property type="entry name" value="LysR_HTH_N"/>
</dbReference>